<keyword evidence="1" id="KW-0472">Membrane</keyword>
<dbReference type="InterPro" id="IPR021919">
    <property type="entry name" value="CCB1"/>
</dbReference>
<dbReference type="PANTHER" id="PTHR35302:SF1">
    <property type="entry name" value="PROTEIN COFACTOR ASSEMBLY OF COMPLEX C SUBUNIT B CCB1, CHLOROPLASTIC"/>
    <property type="match status" value="1"/>
</dbReference>
<keyword evidence="5" id="KW-1185">Reference proteome</keyword>
<dbReference type="AlphaFoldDB" id="A0AB34JL82"/>
<gene>
    <name evidence="3" type="ORF">AB1Y20_017679</name>
    <name evidence="4" type="ORF">AB1Y20_017681</name>
</gene>
<dbReference type="PANTHER" id="PTHR35302">
    <property type="match status" value="1"/>
</dbReference>
<evidence type="ECO:0000313" key="5">
    <source>
        <dbReference type="Proteomes" id="UP001515480"/>
    </source>
</evidence>
<feature type="transmembrane region" description="Helical" evidence="1">
    <location>
        <begin position="151"/>
        <end position="172"/>
    </location>
</feature>
<dbReference type="Proteomes" id="UP001515480">
    <property type="component" value="Unassembled WGS sequence"/>
</dbReference>
<feature type="chain" id="PRO_5044172794" evidence="2">
    <location>
        <begin position="17"/>
        <end position="257"/>
    </location>
</feature>
<reference evidence="3 5" key="1">
    <citation type="journal article" date="2024" name="Science">
        <title>Giant polyketide synthase enzymes in the biosynthesis of giant marine polyether toxins.</title>
        <authorList>
            <person name="Fallon T.R."/>
            <person name="Shende V.V."/>
            <person name="Wierzbicki I.H."/>
            <person name="Pendleton A.L."/>
            <person name="Watervoot N.F."/>
            <person name="Auber R.P."/>
            <person name="Gonzalez D.J."/>
            <person name="Wisecaver J.H."/>
            <person name="Moore B.S."/>
        </authorList>
    </citation>
    <scope>NUCLEOTIDE SEQUENCE [LARGE SCALE GENOMIC DNA]</scope>
    <source>
        <strain evidence="3 5">12B1</strain>
    </source>
</reference>
<comment type="caution">
    <text evidence="3">The sequence shown here is derived from an EMBL/GenBank/DDBJ whole genome shotgun (WGS) entry which is preliminary data.</text>
</comment>
<feature type="transmembrane region" description="Helical" evidence="1">
    <location>
        <begin position="67"/>
        <end position="87"/>
    </location>
</feature>
<evidence type="ECO:0000256" key="2">
    <source>
        <dbReference type="SAM" id="SignalP"/>
    </source>
</evidence>
<keyword evidence="1" id="KW-0812">Transmembrane</keyword>
<accession>A0AB34JL82</accession>
<keyword evidence="1" id="KW-1133">Transmembrane helix</keyword>
<evidence type="ECO:0000313" key="4">
    <source>
        <dbReference type="EMBL" id="KAL1522706.1"/>
    </source>
</evidence>
<protein>
    <submittedName>
        <fullName evidence="3">Uncharacterized protein</fullName>
    </submittedName>
</protein>
<keyword evidence="2" id="KW-0732">Signal</keyword>
<evidence type="ECO:0000256" key="1">
    <source>
        <dbReference type="SAM" id="Phobius"/>
    </source>
</evidence>
<dbReference type="Pfam" id="PF12046">
    <property type="entry name" value="CCB1"/>
    <property type="match status" value="1"/>
</dbReference>
<organism evidence="3 5">
    <name type="scientific">Prymnesium parvum</name>
    <name type="common">Toxic golden alga</name>
    <dbReference type="NCBI Taxonomy" id="97485"/>
    <lineage>
        <taxon>Eukaryota</taxon>
        <taxon>Haptista</taxon>
        <taxon>Haptophyta</taxon>
        <taxon>Prymnesiophyceae</taxon>
        <taxon>Prymnesiales</taxon>
        <taxon>Prymnesiaceae</taxon>
        <taxon>Prymnesium</taxon>
    </lineage>
</organism>
<dbReference type="EMBL" id="JBGBPQ010000006">
    <property type="protein sequence ID" value="KAL1522706.1"/>
    <property type="molecule type" value="Genomic_DNA"/>
</dbReference>
<dbReference type="EMBL" id="JBGBPQ010000006">
    <property type="protein sequence ID" value="KAL1522704.1"/>
    <property type="molecule type" value="Genomic_DNA"/>
</dbReference>
<feature type="transmembrane region" description="Helical" evidence="1">
    <location>
        <begin position="184"/>
        <end position="202"/>
    </location>
</feature>
<feature type="signal peptide" evidence="2">
    <location>
        <begin position="1"/>
        <end position="16"/>
    </location>
</feature>
<proteinExistence type="predicted"/>
<evidence type="ECO:0000313" key="3">
    <source>
        <dbReference type="EMBL" id="KAL1522704.1"/>
    </source>
</evidence>
<sequence>MLQLALLLLCAPAALSLRLPTAPRLQLLSNIAPSTHPAAHAATAVAPFLASLPLAAGADDGTGYSQVSFYFTLVLYILSFPGLYSLVTRSVKSKVVRRTYEVAGPAADGGRPVRETAGDIVAFFQANNYRIADASDVIVFEGTQAGQTGRAAFLTFCTFVGLGSLALVLTIFEQAAFGEGNGLGNIWYASTLLSPLAGKYYLDNAERTDRVTVKIVTEDDEMSSDVIVQGDEEEVDRFQKTLDMREKGMVYVKGILN</sequence>
<name>A0AB34JL82_PRYPA</name>